<reference evidence="3" key="1">
    <citation type="submission" date="2019-12" db="EMBL/GenBank/DDBJ databases">
        <title>Complete genome of Terracaulis silvestris 0127_4.</title>
        <authorList>
            <person name="Vieira S."/>
            <person name="Riedel T."/>
            <person name="Sproer C."/>
            <person name="Pascual J."/>
            <person name="Boedeker C."/>
            <person name="Overmann J."/>
        </authorList>
    </citation>
    <scope>NUCLEOTIDE SEQUENCE [LARGE SCALE GENOMIC DNA]</scope>
    <source>
        <strain evidence="3">0127_4</strain>
    </source>
</reference>
<dbReference type="RefSeq" id="WP_158765044.1">
    <property type="nucleotide sequence ID" value="NZ_CP047045.1"/>
</dbReference>
<dbReference type="KEGG" id="tsv:DSM104635_00894"/>
<name>A0A6I6MLE4_9CAUL</name>
<gene>
    <name evidence="2" type="ORF">DSM104635_00894</name>
</gene>
<dbReference type="Proteomes" id="UP000431269">
    <property type="component" value="Chromosome"/>
</dbReference>
<feature type="signal peptide" evidence="1">
    <location>
        <begin position="1"/>
        <end position="24"/>
    </location>
</feature>
<accession>A0A6I6MLE4</accession>
<evidence type="ECO:0000313" key="2">
    <source>
        <dbReference type="EMBL" id="QGZ94078.1"/>
    </source>
</evidence>
<feature type="chain" id="PRO_5026308623" evidence="1">
    <location>
        <begin position="25"/>
        <end position="114"/>
    </location>
</feature>
<evidence type="ECO:0000313" key="3">
    <source>
        <dbReference type="Proteomes" id="UP000431269"/>
    </source>
</evidence>
<dbReference type="AlphaFoldDB" id="A0A6I6MLE4"/>
<organism evidence="2 3">
    <name type="scientific">Terricaulis silvestris</name>
    <dbReference type="NCBI Taxonomy" id="2686094"/>
    <lineage>
        <taxon>Bacteria</taxon>
        <taxon>Pseudomonadati</taxon>
        <taxon>Pseudomonadota</taxon>
        <taxon>Alphaproteobacteria</taxon>
        <taxon>Caulobacterales</taxon>
        <taxon>Caulobacteraceae</taxon>
        <taxon>Terricaulis</taxon>
    </lineage>
</organism>
<keyword evidence="3" id="KW-1185">Reference proteome</keyword>
<keyword evidence="1" id="KW-0732">Signal</keyword>
<dbReference type="EMBL" id="CP047045">
    <property type="protein sequence ID" value="QGZ94078.1"/>
    <property type="molecule type" value="Genomic_DNA"/>
</dbReference>
<protein>
    <submittedName>
        <fullName evidence="2">Uncharacterized protein</fullName>
    </submittedName>
</protein>
<sequence>MSSSRKITLAALFMSALLVTPVQAQTGPSISALTLCAGAISAHRNIDVLTYPQGASGDWADVLGRILAQLNTMEGVEGMTGRYAASAARSYWNEQPRAARETAANDCRTRFGSN</sequence>
<evidence type="ECO:0000256" key="1">
    <source>
        <dbReference type="SAM" id="SignalP"/>
    </source>
</evidence>
<proteinExistence type="predicted"/>